<keyword evidence="2" id="KW-0812">Transmembrane</keyword>
<feature type="domain" description="Solute-binding protein family 5" evidence="3">
    <location>
        <begin position="100"/>
        <end position="446"/>
    </location>
</feature>
<reference evidence="4" key="1">
    <citation type="submission" date="2018-05" db="EMBL/GenBank/DDBJ databases">
        <authorList>
            <person name="Lanie J.A."/>
            <person name="Ng W.-L."/>
            <person name="Kazmierczak K.M."/>
            <person name="Andrzejewski T.M."/>
            <person name="Davidsen T.M."/>
            <person name="Wayne K.J."/>
            <person name="Tettelin H."/>
            <person name="Glass J.I."/>
            <person name="Rusch D."/>
            <person name="Podicherti R."/>
            <person name="Tsui H.-C.T."/>
            <person name="Winkler M.E."/>
        </authorList>
    </citation>
    <scope>NUCLEOTIDE SEQUENCE</scope>
</reference>
<dbReference type="AlphaFoldDB" id="A0A381P9Q2"/>
<organism evidence="4">
    <name type="scientific">marine metagenome</name>
    <dbReference type="NCBI Taxonomy" id="408172"/>
    <lineage>
        <taxon>unclassified sequences</taxon>
        <taxon>metagenomes</taxon>
        <taxon>ecological metagenomes</taxon>
    </lineage>
</organism>
<sequence>MSKARQIQLILMIASVAEILGLGGIVAQERPQYGGELNIGTVYVTLSALSWDPVDWTWKSNHDVGLVREQLFSGDLNKGVRRGGDYTFVAEAYLPTEVLRGELAESWNWEDELTLVVNLRRGVMFPEKPGVMAAREFVANDVIFTFNLVNNSPKKAQQDYWDYIDRLEARDDHTLVFHLNQYNAEWAYRFGYGYQSSITAPELANVDAKDWRNLLGTGPFDLSRYIHGNSHVYTRRDTYWDHEEFEGERYRLPYVDRVKYRIIKDEATYLTALRTGKVDILESIRWIAVDHLKETTPELTWSRWLGMTGNFIALRLDHEPFKDHRVRRALNLAVNQKEIVDLFYGGHAELMAYPQHPGFGDYYQPLEEMPGEVQELFTYDPEKARALLREAGYPNGFSFKVQVCSCSPSNMDLLPLIESYLGDVGVKIEIQPMEYASFLSAMTTRTHGPGYFMNNGHTNPTTSLRKFITGHKWNPALLERKQFDSEIKRLMRMPKEEDRILLARELTVDLLAFAPYIWLPTEYVYTAWWPWVKNYAGELRAGAVRPGPIYARIWLDQQLKKELGF</sequence>
<dbReference type="PANTHER" id="PTHR30290:SF38">
    <property type="entry name" value="D,D-DIPEPTIDE-BINDING PERIPLASMIC PROTEIN DDPA-RELATED"/>
    <property type="match status" value="1"/>
</dbReference>
<gene>
    <name evidence="4" type="ORF">METZ01_LOCUS16550</name>
</gene>
<dbReference type="Gene3D" id="3.10.105.10">
    <property type="entry name" value="Dipeptide-binding Protein, Domain 3"/>
    <property type="match status" value="1"/>
</dbReference>
<dbReference type="CDD" id="cd00995">
    <property type="entry name" value="PBP2_NikA_DppA_OppA_like"/>
    <property type="match status" value="1"/>
</dbReference>
<name>A0A381P9Q2_9ZZZZ</name>
<dbReference type="GO" id="GO:1904680">
    <property type="term" value="F:peptide transmembrane transporter activity"/>
    <property type="evidence" value="ECO:0007669"/>
    <property type="project" value="TreeGrafter"/>
</dbReference>
<dbReference type="PANTHER" id="PTHR30290">
    <property type="entry name" value="PERIPLASMIC BINDING COMPONENT OF ABC TRANSPORTER"/>
    <property type="match status" value="1"/>
</dbReference>
<proteinExistence type="predicted"/>
<evidence type="ECO:0000259" key="3">
    <source>
        <dbReference type="Pfam" id="PF00496"/>
    </source>
</evidence>
<dbReference type="Pfam" id="PF00496">
    <property type="entry name" value="SBP_bac_5"/>
    <property type="match status" value="1"/>
</dbReference>
<dbReference type="InterPro" id="IPR000914">
    <property type="entry name" value="SBP_5_dom"/>
</dbReference>
<keyword evidence="1" id="KW-0732">Signal</keyword>
<feature type="transmembrane region" description="Helical" evidence="2">
    <location>
        <begin position="7"/>
        <end position="27"/>
    </location>
</feature>
<keyword evidence="2" id="KW-1133">Transmembrane helix</keyword>
<accession>A0A381P9Q2</accession>
<evidence type="ECO:0000256" key="2">
    <source>
        <dbReference type="SAM" id="Phobius"/>
    </source>
</evidence>
<evidence type="ECO:0000313" key="4">
    <source>
        <dbReference type="EMBL" id="SUZ63696.1"/>
    </source>
</evidence>
<keyword evidence="2" id="KW-0472">Membrane</keyword>
<protein>
    <recommendedName>
        <fullName evidence="3">Solute-binding protein family 5 domain-containing protein</fullName>
    </recommendedName>
</protein>
<dbReference type="EMBL" id="UINC01000922">
    <property type="protein sequence ID" value="SUZ63696.1"/>
    <property type="molecule type" value="Genomic_DNA"/>
</dbReference>
<dbReference type="InterPro" id="IPR039424">
    <property type="entry name" value="SBP_5"/>
</dbReference>
<dbReference type="SUPFAM" id="SSF53850">
    <property type="entry name" value="Periplasmic binding protein-like II"/>
    <property type="match status" value="1"/>
</dbReference>
<dbReference type="Gene3D" id="3.40.190.10">
    <property type="entry name" value="Periplasmic binding protein-like II"/>
    <property type="match status" value="1"/>
</dbReference>
<dbReference type="GO" id="GO:0015833">
    <property type="term" value="P:peptide transport"/>
    <property type="evidence" value="ECO:0007669"/>
    <property type="project" value="TreeGrafter"/>
</dbReference>
<evidence type="ECO:0000256" key="1">
    <source>
        <dbReference type="ARBA" id="ARBA00022729"/>
    </source>
</evidence>